<organism evidence="1 2">
    <name type="scientific">Bursaphelenchus okinawaensis</name>
    <dbReference type="NCBI Taxonomy" id="465554"/>
    <lineage>
        <taxon>Eukaryota</taxon>
        <taxon>Metazoa</taxon>
        <taxon>Ecdysozoa</taxon>
        <taxon>Nematoda</taxon>
        <taxon>Chromadorea</taxon>
        <taxon>Rhabditida</taxon>
        <taxon>Tylenchina</taxon>
        <taxon>Tylenchomorpha</taxon>
        <taxon>Aphelenchoidea</taxon>
        <taxon>Aphelenchoididae</taxon>
        <taxon>Bursaphelenchus</taxon>
    </lineage>
</organism>
<dbReference type="EMBL" id="CAJFDH010000003">
    <property type="protein sequence ID" value="CAD5217043.1"/>
    <property type="molecule type" value="Genomic_DNA"/>
</dbReference>
<dbReference type="EMBL" id="CAJFCW020000003">
    <property type="protein sequence ID" value="CAG9107008.1"/>
    <property type="molecule type" value="Genomic_DNA"/>
</dbReference>
<reference evidence="1" key="1">
    <citation type="submission" date="2020-09" db="EMBL/GenBank/DDBJ databases">
        <authorList>
            <person name="Kikuchi T."/>
        </authorList>
    </citation>
    <scope>NUCLEOTIDE SEQUENCE</scope>
    <source>
        <strain evidence="1">SH1</strain>
    </source>
</reference>
<sequence>MNGVCQYLPNEVWQKIFAGVSCIDSLASLASIDKNFYKLIKRDFKKMCYRNCIFRFEGETWAMAFSWVAQRVFNLTSDDSAKVCIHSGKMVFCLKPHCAILSQIDLSNFEYELIKFKDHFTEPVEDIVIINKGTRLIISCDDPTLDSNYDHDEGNNIQFYDLKTQKEVYERCFKRGQNWRAFSQYGIQNRETGEYIMYNPIKKQFYSTFIYCQKPSYESTVACNFKSTINGNPFRNIDECKDYETPFFFDYSTGKSPSPEPPKPKALA</sequence>
<evidence type="ECO:0008006" key="3">
    <source>
        <dbReference type="Google" id="ProtNLM"/>
    </source>
</evidence>
<comment type="caution">
    <text evidence="1">The sequence shown here is derived from an EMBL/GenBank/DDBJ whole genome shotgun (WGS) entry which is preliminary data.</text>
</comment>
<evidence type="ECO:0000313" key="2">
    <source>
        <dbReference type="Proteomes" id="UP000614601"/>
    </source>
</evidence>
<dbReference type="Proteomes" id="UP000614601">
    <property type="component" value="Unassembled WGS sequence"/>
</dbReference>
<protein>
    <recommendedName>
        <fullName evidence="3">F-box domain-containing protein</fullName>
    </recommendedName>
</protein>
<evidence type="ECO:0000313" key="1">
    <source>
        <dbReference type="EMBL" id="CAD5217043.1"/>
    </source>
</evidence>
<gene>
    <name evidence="1" type="ORF">BOKJ2_LOCUS6890</name>
</gene>
<name>A0A811KLE8_9BILA</name>
<keyword evidence="2" id="KW-1185">Reference proteome</keyword>
<dbReference type="AlphaFoldDB" id="A0A811KLE8"/>
<proteinExistence type="predicted"/>
<dbReference type="Proteomes" id="UP000783686">
    <property type="component" value="Unassembled WGS sequence"/>
</dbReference>
<accession>A0A811KLE8</accession>